<proteinExistence type="predicted"/>
<dbReference type="OrthoDB" id="9033822at2"/>
<evidence type="ECO:0008006" key="5">
    <source>
        <dbReference type="Google" id="ProtNLM"/>
    </source>
</evidence>
<reference evidence="1 3" key="1">
    <citation type="submission" date="2015-09" db="EMBL/GenBank/DDBJ databases">
        <authorList>
            <person name="Xu Y."/>
            <person name="Nagy A."/>
            <person name="Liu N.T."/>
            <person name="Nou X."/>
        </authorList>
    </citation>
    <scope>NUCLEOTIDE SEQUENCE [LARGE SCALE GENOMIC DNA]</scope>
    <source>
        <strain evidence="1 3">FC1138</strain>
        <plasmid evidence="3">Plasmid</plasmid>
        <plasmid evidence="1">unnamed</plasmid>
    </source>
</reference>
<gene>
    <name evidence="2" type="ORF">A9Y76_28930</name>
    <name evidence="1" type="ORF">ACS15_5872</name>
</gene>
<protein>
    <recommendedName>
        <fullName evidence="5">DUF3717 domain-containing protein</fullName>
    </recommendedName>
</protein>
<dbReference type="AlphaFoldDB" id="A0A192A8E8"/>
<dbReference type="KEGG" id="rin:ACS15_5872"/>
<evidence type="ECO:0000313" key="4">
    <source>
        <dbReference type="Proteomes" id="UP000078572"/>
    </source>
</evidence>
<evidence type="ECO:0000313" key="1">
    <source>
        <dbReference type="EMBL" id="ANH77033.1"/>
    </source>
</evidence>
<geneLocation type="plasmid" evidence="3"/>
<evidence type="ECO:0000313" key="2">
    <source>
        <dbReference type="EMBL" id="ANJ76633.1"/>
    </source>
</evidence>
<dbReference type="Proteomes" id="UP000077927">
    <property type="component" value="Plasmid unnamed"/>
</dbReference>
<dbReference type="RefSeq" id="WP_004636217.1">
    <property type="nucleotide sequence ID" value="NZ_CP012607.1"/>
</dbReference>
<name>A0A192A8E8_9RALS</name>
<dbReference type="Pfam" id="PF12512">
    <property type="entry name" value="DUF3717"/>
    <property type="match status" value="1"/>
</dbReference>
<geneLocation type="plasmid" evidence="2">
    <name>pRI-2</name>
</geneLocation>
<reference evidence="2" key="2">
    <citation type="submission" date="2016-06" db="EMBL/GenBank/DDBJ databases">
        <authorList>
            <person name="Kjaerup R.B."/>
            <person name="Dalgaard T.S."/>
            <person name="Juul-Madsen H.R."/>
        </authorList>
    </citation>
    <scope>NUCLEOTIDE SEQUENCE [LARGE SCALE GENOMIC DNA]</scope>
    <source>
        <strain evidence="2">ATCC 49129</strain>
        <plasmid evidence="2">pRI-2</plasmid>
    </source>
</reference>
<sequence>MTTFTIAQIEQAINYWRAAQPGAEFALNAQARALASVYGLMIYDGRAHVALADLTVGQVEALTAALGTQ</sequence>
<dbReference type="InterPro" id="IPR022191">
    <property type="entry name" value="DUF3717"/>
</dbReference>
<geneLocation type="plasmid" evidence="1">
    <name>unnamed</name>
</geneLocation>
<evidence type="ECO:0000313" key="3">
    <source>
        <dbReference type="Proteomes" id="UP000077927"/>
    </source>
</evidence>
<dbReference type="EMBL" id="CP016025">
    <property type="protein sequence ID" value="ANJ76633.1"/>
    <property type="molecule type" value="Genomic_DNA"/>
</dbReference>
<geneLocation type="plasmid" evidence="4">
    <name>pri-2</name>
</geneLocation>
<dbReference type="PATRIC" id="fig|190721.6.peg.5827"/>
<dbReference type="GeneID" id="61530044"/>
<keyword evidence="4" id="KW-1185">Reference proteome</keyword>
<accession>A0A192A8E8</accession>
<dbReference type="Proteomes" id="UP000078572">
    <property type="component" value="Plasmid pRI-2"/>
</dbReference>
<dbReference type="EMBL" id="CP012607">
    <property type="protein sequence ID" value="ANH77033.1"/>
    <property type="molecule type" value="Genomic_DNA"/>
</dbReference>
<organism evidence="2 4">
    <name type="scientific">Ralstonia insidiosa</name>
    <dbReference type="NCBI Taxonomy" id="190721"/>
    <lineage>
        <taxon>Bacteria</taxon>
        <taxon>Pseudomonadati</taxon>
        <taxon>Pseudomonadota</taxon>
        <taxon>Betaproteobacteria</taxon>
        <taxon>Burkholderiales</taxon>
        <taxon>Burkholderiaceae</taxon>
        <taxon>Ralstonia</taxon>
    </lineage>
</organism>
<reference evidence="4" key="3">
    <citation type="submission" date="2016-06" db="EMBL/GenBank/DDBJ databases">
        <authorList>
            <person name="Xu Y."/>
            <person name="Nagy A."/>
            <person name="Yan X."/>
            <person name="Kim S.W."/>
            <person name="Haley B."/>
            <person name="Liu N.T."/>
            <person name="Nou X."/>
        </authorList>
    </citation>
    <scope>NUCLEOTIDE SEQUENCE [LARGE SCALE GENOMIC DNA]</scope>
    <source>
        <strain evidence="4">ATCC 49129</strain>
        <plasmid evidence="4">pri-2</plasmid>
    </source>
</reference>
<keyword evidence="2" id="KW-0614">Plasmid</keyword>